<dbReference type="VEuPathDB" id="PlasmoDB:PRELSG_1318900"/>
<feature type="compositionally biased region" description="Acidic residues" evidence="1">
    <location>
        <begin position="608"/>
        <end position="719"/>
    </location>
</feature>
<feature type="compositionally biased region" description="Acidic residues" evidence="1">
    <location>
        <begin position="874"/>
        <end position="908"/>
    </location>
</feature>
<keyword evidence="3" id="KW-1185">Reference proteome</keyword>
<gene>
    <name evidence="2" type="ORF">PRELSG_1318900</name>
</gene>
<dbReference type="EMBL" id="LN835308">
    <property type="protein sequence ID" value="CRH03830.1"/>
    <property type="molecule type" value="Genomic_DNA"/>
</dbReference>
<reference evidence="2 3" key="1">
    <citation type="submission" date="2015-04" db="EMBL/GenBank/DDBJ databases">
        <authorList>
            <consortium name="Pathogen Informatics"/>
        </authorList>
    </citation>
    <scope>NUCLEOTIDE SEQUENCE [LARGE SCALE GENOMIC DNA]</scope>
    <source>
        <strain evidence="2 3">SGS1</strain>
    </source>
</reference>
<feature type="region of interest" description="Disordered" evidence="1">
    <location>
        <begin position="1045"/>
        <end position="1135"/>
    </location>
</feature>
<evidence type="ECO:0000256" key="1">
    <source>
        <dbReference type="SAM" id="MobiDB-lite"/>
    </source>
</evidence>
<feature type="compositionally biased region" description="Basic and acidic residues" evidence="1">
    <location>
        <begin position="909"/>
        <end position="934"/>
    </location>
</feature>
<feature type="compositionally biased region" description="Acidic residues" evidence="1">
    <location>
        <begin position="784"/>
        <end position="867"/>
    </location>
</feature>
<protein>
    <submittedName>
        <fullName evidence="2">Uncharacterized protein</fullName>
    </submittedName>
</protein>
<feature type="region of interest" description="Disordered" evidence="1">
    <location>
        <begin position="535"/>
        <end position="986"/>
    </location>
</feature>
<proteinExistence type="predicted"/>
<organism evidence="2 3">
    <name type="scientific">Plasmodium relictum</name>
    <dbReference type="NCBI Taxonomy" id="85471"/>
    <lineage>
        <taxon>Eukaryota</taxon>
        <taxon>Sar</taxon>
        <taxon>Alveolata</taxon>
        <taxon>Apicomplexa</taxon>
        <taxon>Aconoidasida</taxon>
        <taxon>Haemosporida</taxon>
        <taxon>Plasmodiidae</taxon>
        <taxon>Plasmodium</taxon>
        <taxon>Plasmodium (Haemamoeba)</taxon>
    </lineage>
</organism>
<feature type="compositionally biased region" description="Basic and acidic residues" evidence="1">
    <location>
        <begin position="1045"/>
        <end position="1072"/>
    </location>
</feature>
<feature type="compositionally biased region" description="Basic and acidic residues" evidence="1">
    <location>
        <begin position="588"/>
        <end position="607"/>
    </location>
</feature>
<evidence type="ECO:0000313" key="3">
    <source>
        <dbReference type="Proteomes" id="UP000220158"/>
    </source>
</evidence>
<dbReference type="RefSeq" id="XP_028535837.1">
    <property type="nucleotide sequence ID" value="XM_028678719.1"/>
</dbReference>
<sequence>MKEKYTILKKILNSNPDISSNETTISCYENIFYNSSNSSLSEIYKNVEKNRESELLNSPYSIDNYDLNLYKTKQKKNVKNHEIFDENNYFSFKNINDKRNYNYKYINEKYMTKKATVKENFKNRTYNIEDCIRKINNAYMKEAKEQKDKNIYDINERINVNSNKCSLNEDDFSDSLLFRNNFCENNFFQENLHEEDLIQERIKLKYSQMNISNDLLSSNFEYCCVFCSKITLIEKIKKVMFNKIKPLCASCFNIFLNLIRVNSIMCISCFTSFSHDYKNSKCVICSNFNNLFYGNNKEKLDIIRKELRIFRALHKYEFSENLNSNTFLNFFINMNYCFKNLYCYFSTHQTFVISKNYVYAKYTIPFYDLIKNLEKNSKIKLEDDKINNILDEKKEFLKNNYFLNEMNNIGYNLISHNIKEINVNDIGCEKTNGIQNKNDFLKNESNRNNNSKKIFNNDNFFLNDSINSFKKNRYSSGSNFFFDNNNNDKHSYFNLHNGDVEKYGIKELKKKMVSISKMEEREIYNEEIENEKYGKKDEDEYDKEEKENYDNEKEELFNQNMQKKYRAYEEQKGKKKEYEYEEREEEKEEQHKKEYEELEQKRKREYEKEYEEDENEEQGCEEKEEEEQQQDVNEEENEDEEQEYEEEKEEVEEDEEDVNEEENEDEEQEYEEEKEEVEEDEDENEEENEDEEDVNEEENEDEEQEYEEEKGEVEEDENEEQKYGESENEENEDEEEDEEQKYGESENEENEDEEEDEEQEYEEEKGEVEEDEEDENEEQKYGGENEENKDEEEDENEELEYEEEENEDEQEYEEKGENEENENEELEYEREKEDENEEIEYEEEKDENEELEYEKEKEDENEELEYEEEKKDENEEQEYEEEKEDENEEIEYEEEEDENEENEDEEQEEKGGEIKEDGEKYEYEKLEEKEKEKEENEEDENEELEYEEEKKDENEEQEYEEEKENENEELEYEEEKEDEKEKEEKEKYKFEKVKKKEKEEAKEEYENEENIRYDNKEKEEYTYEKEKGKYSVLKEEYKEKYGKEKEYKNEKKEEHIEEKKREDIKQKIKGDERQEEIEQIQPKQKRGNIMEHEETKEKCEEEHQKREKKQNLEKEQIEKTEQIGEREEKEEKEKVKEEIVDEKLEQEIMKVEETEENEKKEKEENVKYVKVFEKIKEKNRDIMKKILNNEEEEKLTNENILSSNNKLQQFFDIFSDTIISSLLKLKNDKIKSSFYQLKNFFIKSNNKINLNKYIKKYHGKSDLISYYIKYMDRQEKETDKLFQNLTVTQKEVEMFKRRFKIYYGSNANQSDINKNIYLKSRLLDRVKLLLENKIKNFDKVQKNEEIYEIIYEFKEFLELSINCNSHERNSLIVNSFLKNKTFENKKYSLRKRTNKFNSFNEKYEKFRSSLTSAKKIMIIIYDTFYKNAHLTNLDSFNILSDIKMFIYDKEIRKINNNLNNHLQYNVTKRMNLLKCKKEYIIPEIVCVLNIKKKNFDNFLIKNERMKIINANTLSYLKELYFFDSIYINNIYFNEFMPNIVSKYINHFVNQNNTVMFNFSINYLKNKKISFFNLFHDYFNFDKTKIKNEDVKIYDSSILLKKSIEFTKRNIKKYIKQNGTMKKSNKPIINSFKKNISYNNNFETSNNKQGYKNEMLFIKIINELKNKLNEIYNDNYNLTLNIYSQKKKQLYNISRCIFKNNTNKYEDDIKKDKIKINFSNDSNNKYHKLNKKLIKGEEKGKCIHNYVDSCNSTYNDSLYLYSIDLKRINNINHYINNHNISKFKKSSIIFLIKLELSLPEDTNKQKGEKKKIFHFTLVDINVPIFDIMKRNSVNYLAEFKNMRNFENIFINYIQSYFFNTSITLYSDNILKFLFQKDPYICFILYINDDFIFDHNFKNTIINEKEMNNQMKNEKDKRYIILHLLYIYYWCNICECFNLTKVIN</sequence>
<name>A0A1J1HDH6_PLARL</name>
<feature type="compositionally biased region" description="Acidic residues" evidence="1">
    <location>
        <begin position="935"/>
        <end position="947"/>
    </location>
</feature>
<dbReference type="OMA" id="INCNSHE"/>
<dbReference type="Proteomes" id="UP000220158">
    <property type="component" value="Chromosome 13"/>
</dbReference>
<feature type="compositionally biased region" description="Basic and acidic residues" evidence="1">
    <location>
        <begin position="1088"/>
        <end position="1135"/>
    </location>
</feature>
<feature type="compositionally biased region" description="Basic and acidic residues" evidence="1">
    <location>
        <begin position="535"/>
        <end position="556"/>
    </location>
</feature>
<feature type="compositionally biased region" description="Basic and acidic residues" evidence="1">
    <location>
        <begin position="566"/>
        <end position="578"/>
    </location>
</feature>
<dbReference type="GeneID" id="39738122"/>
<dbReference type="KEGG" id="prel:PRELSG_1318900"/>
<accession>A0A1J1HDH6</accession>
<dbReference type="OrthoDB" id="372734at2759"/>
<feature type="compositionally biased region" description="Acidic residues" evidence="1">
    <location>
        <begin position="726"/>
        <end position="777"/>
    </location>
</feature>
<evidence type="ECO:0000313" key="2">
    <source>
        <dbReference type="EMBL" id="CRH03830.1"/>
    </source>
</evidence>
<feature type="compositionally biased region" description="Acidic residues" evidence="1">
    <location>
        <begin position="954"/>
        <end position="981"/>
    </location>
</feature>